<evidence type="ECO:0000256" key="2">
    <source>
        <dbReference type="ARBA" id="ARBA00012483"/>
    </source>
</evidence>
<gene>
    <name evidence="12" type="ORF">POCULU_LOCUS6400</name>
</gene>
<reference evidence="12" key="1">
    <citation type="submission" date="2021-06" db="EMBL/GenBank/DDBJ databases">
        <authorList>
            <person name="Kallberg Y."/>
            <person name="Tangrot J."/>
            <person name="Rosling A."/>
        </authorList>
    </citation>
    <scope>NUCLEOTIDE SEQUENCE</scope>
    <source>
        <strain evidence="12">IA702</strain>
    </source>
</reference>
<sequence>MSRSSNDSCNKNSQISHSAIEGTDANQLQFVTPHTDENKQGPNSDSDETLDIQTDRNEDDTSQCPICLHSIVNLSYLYPCYHCYCFSCIRQWLTICLECPLCKKSVDFIIYDVDEAKGTFEKLQVLQDRKSDKNCQPWLSDQAWDTEDGVISLSTSDLHQRRRIYTNNLYVVNFPAHYHGDRLIHKSDLVRLENFVERELRVLMANHYDELIKLYVMSLLLLPAEKGMLWSEVVKSLSPWLGEFSRKFLEEIWIFTASAMNLEMWDRTALYGQKETVI</sequence>
<accession>A0A9N9BW42</accession>
<dbReference type="OrthoDB" id="21204at2759"/>
<dbReference type="InterPro" id="IPR001841">
    <property type="entry name" value="Znf_RING"/>
</dbReference>
<dbReference type="Proteomes" id="UP000789572">
    <property type="component" value="Unassembled WGS sequence"/>
</dbReference>
<name>A0A9N9BW42_9GLOM</name>
<protein>
    <recommendedName>
        <fullName evidence="2">RING-type E3 ubiquitin transferase</fullName>
        <ecNumber evidence="2">2.3.2.27</ecNumber>
    </recommendedName>
</protein>
<evidence type="ECO:0000256" key="9">
    <source>
        <dbReference type="PROSITE-ProRule" id="PRU00175"/>
    </source>
</evidence>
<evidence type="ECO:0000256" key="10">
    <source>
        <dbReference type="SAM" id="MobiDB-lite"/>
    </source>
</evidence>
<dbReference type="AlphaFoldDB" id="A0A9N9BW42"/>
<keyword evidence="3" id="KW-0808">Transferase</keyword>
<evidence type="ECO:0000256" key="5">
    <source>
        <dbReference type="ARBA" id="ARBA00022771"/>
    </source>
</evidence>
<keyword evidence="8" id="KW-0804">Transcription</keyword>
<dbReference type="PANTHER" id="PTHR46077:SF1">
    <property type="entry name" value="TOP1 BINDING ARGININE_SERINE RICH PROTEIN, E3 UBIQUITIN LIGASE"/>
    <property type="match status" value="1"/>
</dbReference>
<dbReference type="GO" id="GO:0006513">
    <property type="term" value="P:protein monoubiquitination"/>
    <property type="evidence" value="ECO:0007669"/>
    <property type="project" value="TreeGrafter"/>
</dbReference>
<dbReference type="Pfam" id="PF13639">
    <property type="entry name" value="zf-RING_2"/>
    <property type="match status" value="1"/>
</dbReference>
<dbReference type="InterPro" id="IPR013083">
    <property type="entry name" value="Znf_RING/FYVE/PHD"/>
</dbReference>
<organism evidence="12 13">
    <name type="scientific">Paraglomus occultum</name>
    <dbReference type="NCBI Taxonomy" id="144539"/>
    <lineage>
        <taxon>Eukaryota</taxon>
        <taxon>Fungi</taxon>
        <taxon>Fungi incertae sedis</taxon>
        <taxon>Mucoromycota</taxon>
        <taxon>Glomeromycotina</taxon>
        <taxon>Glomeromycetes</taxon>
        <taxon>Paraglomerales</taxon>
        <taxon>Paraglomeraceae</taxon>
        <taxon>Paraglomus</taxon>
    </lineage>
</organism>
<evidence type="ECO:0000256" key="6">
    <source>
        <dbReference type="ARBA" id="ARBA00022833"/>
    </source>
</evidence>
<dbReference type="InterPro" id="IPR017907">
    <property type="entry name" value="Znf_RING_CS"/>
</dbReference>
<dbReference type="PROSITE" id="PS00518">
    <property type="entry name" value="ZF_RING_1"/>
    <property type="match status" value="1"/>
</dbReference>
<evidence type="ECO:0000313" key="13">
    <source>
        <dbReference type="Proteomes" id="UP000789572"/>
    </source>
</evidence>
<comment type="caution">
    <text evidence="12">The sequence shown here is derived from an EMBL/GenBank/DDBJ whole genome shotgun (WGS) entry which is preliminary data.</text>
</comment>
<evidence type="ECO:0000256" key="7">
    <source>
        <dbReference type="ARBA" id="ARBA00023015"/>
    </source>
</evidence>
<feature type="domain" description="RING-type" evidence="11">
    <location>
        <begin position="64"/>
        <end position="103"/>
    </location>
</feature>
<dbReference type="GO" id="GO:0000209">
    <property type="term" value="P:protein polyubiquitination"/>
    <property type="evidence" value="ECO:0007669"/>
    <property type="project" value="TreeGrafter"/>
</dbReference>
<evidence type="ECO:0000256" key="3">
    <source>
        <dbReference type="ARBA" id="ARBA00022679"/>
    </source>
</evidence>
<dbReference type="SUPFAM" id="SSF57850">
    <property type="entry name" value="RING/U-box"/>
    <property type="match status" value="1"/>
</dbReference>
<dbReference type="EC" id="2.3.2.27" evidence="2"/>
<feature type="region of interest" description="Disordered" evidence="10">
    <location>
        <begin position="1"/>
        <end position="61"/>
    </location>
</feature>
<dbReference type="Gene3D" id="3.30.40.10">
    <property type="entry name" value="Zinc/RING finger domain, C3HC4 (zinc finger)"/>
    <property type="match status" value="1"/>
</dbReference>
<comment type="catalytic activity">
    <reaction evidence="1">
        <text>S-ubiquitinyl-[E2 ubiquitin-conjugating enzyme]-L-cysteine + [acceptor protein]-L-lysine = [E2 ubiquitin-conjugating enzyme]-L-cysteine + N(6)-ubiquitinyl-[acceptor protein]-L-lysine.</text>
        <dbReference type="EC" id="2.3.2.27"/>
    </reaction>
</comment>
<keyword evidence="7" id="KW-0805">Transcription regulation</keyword>
<evidence type="ECO:0000256" key="1">
    <source>
        <dbReference type="ARBA" id="ARBA00000900"/>
    </source>
</evidence>
<keyword evidence="6" id="KW-0862">Zinc</keyword>
<keyword evidence="13" id="KW-1185">Reference proteome</keyword>
<evidence type="ECO:0000256" key="8">
    <source>
        <dbReference type="ARBA" id="ARBA00023163"/>
    </source>
</evidence>
<keyword evidence="4" id="KW-0479">Metal-binding</keyword>
<dbReference type="EMBL" id="CAJVPJ010001167">
    <property type="protein sequence ID" value="CAG8579189.1"/>
    <property type="molecule type" value="Genomic_DNA"/>
</dbReference>
<dbReference type="GO" id="GO:0008270">
    <property type="term" value="F:zinc ion binding"/>
    <property type="evidence" value="ECO:0007669"/>
    <property type="project" value="UniProtKB-KW"/>
</dbReference>
<keyword evidence="5 9" id="KW-0863">Zinc-finger</keyword>
<proteinExistence type="predicted"/>
<feature type="compositionally biased region" description="Polar residues" evidence="10">
    <location>
        <begin position="1"/>
        <end position="17"/>
    </location>
</feature>
<evidence type="ECO:0000256" key="4">
    <source>
        <dbReference type="ARBA" id="ARBA00022723"/>
    </source>
</evidence>
<dbReference type="PANTHER" id="PTHR46077">
    <property type="entry name" value="E3 UBIQUITIN-PROTEIN LIGASE TOPORS"/>
    <property type="match status" value="1"/>
</dbReference>
<dbReference type="PROSITE" id="PS50089">
    <property type="entry name" value="ZF_RING_2"/>
    <property type="match status" value="1"/>
</dbReference>
<dbReference type="GO" id="GO:0061630">
    <property type="term" value="F:ubiquitin protein ligase activity"/>
    <property type="evidence" value="ECO:0007669"/>
    <property type="project" value="UniProtKB-EC"/>
</dbReference>
<evidence type="ECO:0000313" key="12">
    <source>
        <dbReference type="EMBL" id="CAG8579189.1"/>
    </source>
</evidence>
<evidence type="ECO:0000259" key="11">
    <source>
        <dbReference type="PROSITE" id="PS50089"/>
    </source>
</evidence>